<evidence type="ECO:0000256" key="3">
    <source>
        <dbReference type="ARBA" id="ARBA00023163"/>
    </source>
</evidence>
<keyword evidence="1" id="KW-0805">Transcription regulation</keyword>
<dbReference type="InterPro" id="IPR009057">
    <property type="entry name" value="Homeodomain-like_sf"/>
</dbReference>
<dbReference type="InterPro" id="IPR018060">
    <property type="entry name" value="HTH_AraC"/>
</dbReference>
<accession>A0ABP8K548</accession>
<dbReference type="Gene3D" id="1.10.10.60">
    <property type="entry name" value="Homeodomain-like"/>
    <property type="match status" value="2"/>
</dbReference>
<dbReference type="EMBL" id="BAABFR010000077">
    <property type="protein sequence ID" value="GAA4400180.1"/>
    <property type="molecule type" value="Genomic_DNA"/>
</dbReference>
<proteinExistence type="predicted"/>
<dbReference type="PROSITE" id="PS01124">
    <property type="entry name" value="HTH_ARAC_FAMILY_2"/>
    <property type="match status" value="1"/>
</dbReference>
<dbReference type="SMART" id="SM00342">
    <property type="entry name" value="HTH_ARAC"/>
    <property type="match status" value="1"/>
</dbReference>
<gene>
    <name evidence="6" type="ORF">GCM10023147_38580</name>
</gene>
<dbReference type="InterPro" id="IPR020449">
    <property type="entry name" value="Tscrpt_reg_AraC-type_HTH"/>
</dbReference>
<dbReference type="Pfam" id="PF12833">
    <property type="entry name" value="HTH_18"/>
    <property type="match status" value="1"/>
</dbReference>
<sequence>MAAAPAVSTCNAEFTSASTFCTANRATAMPPSTADIAAPAVAKATRTGAETIDLASMPPMVGGARDVPTRIALLRAAILVSMPVRAPDDVLVHLRRAHDHADRHYRDPLDLETLAAVAGISKFHFQRLFTATYGMSPAEHLSRRRIERAQDLLRATNLTVTEVCMAVGFASLGSFSNRFRDLVGESPSEFRGRYTDGAPRIPGCYLFMAGLAERRPEPAPCEPDGDPPTRLAGSAGADGRAAEVRRV</sequence>
<keyword evidence="7" id="KW-1185">Reference proteome</keyword>
<evidence type="ECO:0000256" key="2">
    <source>
        <dbReference type="ARBA" id="ARBA00023125"/>
    </source>
</evidence>
<reference evidence="7" key="1">
    <citation type="journal article" date="2019" name="Int. J. Syst. Evol. Microbiol.">
        <title>The Global Catalogue of Microorganisms (GCM) 10K type strain sequencing project: providing services to taxonomists for standard genome sequencing and annotation.</title>
        <authorList>
            <consortium name="The Broad Institute Genomics Platform"/>
            <consortium name="The Broad Institute Genome Sequencing Center for Infectious Disease"/>
            <person name="Wu L."/>
            <person name="Ma J."/>
        </authorList>
    </citation>
    <scope>NUCLEOTIDE SEQUENCE [LARGE SCALE GENOMIC DNA]</scope>
    <source>
        <strain evidence="7">JCM 17688</strain>
    </source>
</reference>
<evidence type="ECO:0000256" key="4">
    <source>
        <dbReference type="SAM" id="MobiDB-lite"/>
    </source>
</evidence>
<evidence type="ECO:0000313" key="6">
    <source>
        <dbReference type="EMBL" id="GAA4400180.1"/>
    </source>
</evidence>
<organism evidence="6 7">
    <name type="scientific">Tsukamurella soli</name>
    <dbReference type="NCBI Taxonomy" id="644556"/>
    <lineage>
        <taxon>Bacteria</taxon>
        <taxon>Bacillati</taxon>
        <taxon>Actinomycetota</taxon>
        <taxon>Actinomycetes</taxon>
        <taxon>Mycobacteriales</taxon>
        <taxon>Tsukamurellaceae</taxon>
        <taxon>Tsukamurella</taxon>
    </lineage>
</organism>
<comment type="caution">
    <text evidence="6">The sequence shown here is derived from an EMBL/GenBank/DDBJ whole genome shotgun (WGS) entry which is preliminary data.</text>
</comment>
<keyword evidence="2" id="KW-0238">DNA-binding</keyword>
<evidence type="ECO:0000256" key="1">
    <source>
        <dbReference type="ARBA" id="ARBA00023015"/>
    </source>
</evidence>
<dbReference type="PANTHER" id="PTHR46796">
    <property type="entry name" value="HTH-TYPE TRANSCRIPTIONAL ACTIVATOR RHAS-RELATED"/>
    <property type="match status" value="1"/>
</dbReference>
<keyword evidence="3" id="KW-0804">Transcription</keyword>
<evidence type="ECO:0000313" key="7">
    <source>
        <dbReference type="Proteomes" id="UP001500635"/>
    </source>
</evidence>
<protein>
    <recommendedName>
        <fullName evidence="5">HTH araC/xylS-type domain-containing protein</fullName>
    </recommendedName>
</protein>
<dbReference type="PROSITE" id="PS00041">
    <property type="entry name" value="HTH_ARAC_FAMILY_1"/>
    <property type="match status" value="1"/>
</dbReference>
<dbReference type="SUPFAM" id="SSF46689">
    <property type="entry name" value="Homeodomain-like"/>
    <property type="match status" value="2"/>
</dbReference>
<dbReference type="InterPro" id="IPR050204">
    <property type="entry name" value="AraC_XylS_family_regulators"/>
</dbReference>
<dbReference type="PANTHER" id="PTHR46796:SF6">
    <property type="entry name" value="ARAC SUBFAMILY"/>
    <property type="match status" value="1"/>
</dbReference>
<name>A0ABP8K548_9ACTN</name>
<feature type="domain" description="HTH araC/xylS-type" evidence="5">
    <location>
        <begin position="95"/>
        <end position="193"/>
    </location>
</feature>
<dbReference type="InterPro" id="IPR018062">
    <property type="entry name" value="HTH_AraC-typ_CS"/>
</dbReference>
<feature type="region of interest" description="Disordered" evidence="4">
    <location>
        <begin position="215"/>
        <end position="247"/>
    </location>
</feature>
<dbReference type="PRINTS" id="PR00032">
    <property type="entry name" value="HTHARAC"/>
</dbReference>
<dbReference type="Proteomes" id="UP001500635">
    <property type="component" value="Unassembled WGS sequence"/>
</dbReference>
<evidence type="ECO:0000259" key="5">
    <source>
        <dbReference type="PROSITE" id="PS01124"/>
    </source>
</evidence>